<dbReference type="GO" id="GO:0009736">
    <property type="term" value="P:cytokinin-activated signaling pathway"/>
    <property type="evidence" value="ECO:0007669"/>
    <property type="project" value="UniProtKB-KW"/>
</dbReference>
<gene>
    <name evidence="3" type="primary">AHP4</name>
    <name evidence="3" type="ORF">CR513_54185</name>
</gene>
<proteinExistence type="predicted"/>
<protein>
    <recommendedName>
        <fullName evidence="2">Histidine-containing phosphotransfer protein</fullName>
    </recommendedName>
</protein>
<feature type="non-terminal residue" evidence="3">
    <location>
        <position position="1"/>
    </location>
</feature>
<dbReference type="AlphaFoldDB" id="A0A371ELR2"/>
<comment type="domain">
    <text evidence="2">Histidine-containing phosphotransfer domain (HPt) contains an active histidine that mediates the phosphotransfer.</text>
</comment>
<dbReference type="SUPFAM" id="SSF47226">
    <property type="entry name" value="Histidine-containing phosphotransfer domain, HPT domain"/>
    <property type="match status" value="1"/>
</dbReference>
<name>A0A371ELR2_MUCPR</name>
<organism evidence="3 4">
    <name type="scientific">Mucuna pruriens</name>
    <name type="common">Velvet bean</name>
    <name type="synonym">Dolichos pruriens</name>
    <dbReference type="NCBI Taxonomy" id="157652"/>
    <lineage>
        <taxon>Eukaryota</taxon>
        <taxon>Viridiplantae</taxon>
        <taxon>Streptophyta</taxon>
        <taxon>Embryophyta</taxon>
        <taxon>Tracheophyta</taxon>
        <taxon>Spermatophyta</taxon>
        <taxon>Magnoliopsida</taxon>
        <taxon>eudicotyledons</taxon>
        <taxon>Gunneridae</taxon>
        <taxon>Pentapetalae</taxon>
        <taxon>rosids</taxon>
        <taxon>fabids</taxon>
        <taxon>Fabales</taxon>
        <taxon>Fabaceae</taxon>
        <taxon>Papilionoideae</taxon>
        <taxon>50 kb inversion clade</taxon>
        <taxon>NPAAA clade</taxon>
        <taxon>indigoferoid/millettioid clade</taxon>
        <taxon>Phaseoleae</taxon>
        <taxon>Mucuna</taxon>
    </lineage>
</organism>
<comment type="subcellular location">
    <subcellularLocation>
        <location evidence="2">Cytoplasm</location>
        <location evidence="2">Cytosol</location>
    </subcellularLocation>
    <subcellularLocation>
        <location evidence="2">Nucleus</location>
    </subcellularLocation>
</comment>
<dbReference type="Gene3D" id="1.20.120.160">
    <property type="entry name" value="HPT domain"/>
    <property type="match status" value="1"/>
</dbReference>
<keyword evidence="4" id="KW-1185">Reference proteome</keyword>
<evidence type="ECO:0000256" key="2">
    <source>
        <dbReference type="RuleBase" id="RU369004"/>
    </source>
</evidence>
<sequence length="199" mass="23232">MCDGSKHALSVVIVHTRLLKFTACIFWFMIEHHLKGLLNEKFIQVEELQDHANPNFVEEIVILYYHDSSKLVSNLEHSLERNALDFNKLDPIMYQFKGSSSRHKYVLQHSAKKVKAEYILFRGYCRAGNAEGRSFQQMKKEYTTLCKKLETYFQVSDWLSKLGPSRQHFGPNKELKDESTFDEDKFELQLSKGYANNIG</sequence>
<dbReference type="PANTHER" id="PTHR28242:SF43">
    <property type="entry name" value="HISTIDINE-CONTAINING PHOSPHOTRANSFER PROTEIN 4"/>
    <property type="match status" value="1"/>
</dbReference>
<dbReference type="Proteomes" id="UP000257109">
    <property type="component" value="Unassembled WGS sequence"/>
</dbReference>
<dbReference type="InterPro" id="IPR036641">
    <property type="entry name" value="HPT_dom_sf"/>
</dbReference>
<dbReference type="PANTHER" id="PTHR28242">
    <property type="entry name" value="PHOSPHORELAY INTERMEDIATE PROTEIN YPD1"/>
    <property type="match status" value="1"/>
</dbReference>
<evidence type="ECO:0000256" key="1">
    <source>
        <dbReference type="ARBA" id="ARBA00023012"/>
    </source>
</evidence>
<evidence type="ECO:0000313" key="4">
    <source>
        <dbReference type="Proteomes" id="UP000257109"/>
    </source>
</evidence>
<dbReference type="GO" id="GO:0000160">
    <property type="term" value="P:phosphorelay signal transduction system"/>
    <property type="evidence" value="ECO:0007669"/>
    <property type="project" value="UniProtKB-UniRule"/>
</dbReference>
<dbReference type="GO" id="GO:0043424">
    <property type="term" value="F:protein histidine kinase binding"/>
    <property type="evidence" value="ECO:0007669"/>
    <property type="project" value="UniProtKB-UniRule"/>
</dbReference>
<comment type="caution">
    <text evidence="3">The sequence shown here is derived from an EMBL/GenBank/DDBJ whole genome shotgun (WGS) entry which is preliminary data.</text>
</comment>
<dbReference type="GO" id="GO:0005829">
    <property type="term" value="C:cytosol"/>
    <property type="evidence" value="ECO:0007669"/>
    <property type="project" value="UniProtKB-SubCell"/>
</dbReference>
<dbReference type="EMBL" id="QJKJ01013165">
    <property type="protein sequence ID" value="RDX66991.1"/>
    <property type="molecule type" value="Genomic_DNA"/>
</dbReference>
<keyword evidence="2" id="KW-0932">Cytokinin signaling pathway</keyword>
<evidence type="ECO:0000313" key="3">
    <source>
        <dbReference type="EMBL" id="RDX66991.1"/>
    </source>
</evidence>
<keyword evidence="1 2" id="KW-0902">Two-component regulatory system</keyword>
<reference evidence="3" key="1">
    <citation type="submission" date="2018-05" db="EMBL/GenBank/DDBJ databases">
        <title>Draft genome of Mucuna pruriens seed.</title>
        <authorList>
            <person name="Nnadi N.E."/>
            <person name="Vos R."/>
            <person name="Hasami M.H."/>
            <person name="Devisetty U.K."/>
            <person name="Aguiy J.C."/>
        </authorList>
    </citation>
    <scope>NUCLEOTIDE SEQUENCE [LARGE SCALE GENOMIC DNA]</scope>
    <source>
        <strain evidence="3">JCA_2017</strain>
    </source>
</reference>
<dbReference type="GO" id="GO:0005634">
    <property type="term" value="C:nucleus"/>
    <property type="evidence" value="ECO:0007669"/>
    <property type="project" value="UniProtKB-SubCell"/>
</dbReference>
<dbReference type="InterPro" id="IPR045871">
    <property type="entry name" value="AHP1-5/YPD1"/>
</dbReference>
<accession>A0A371ELR2</accession>
<comment type="function">
    <text evidence="2">Functions as a two-component phosphorelay mediators between cytokinin sensor histidine kinases and response regulators (B-type ARRs). Plays an important role in propagating cytokinin signal transduction.</text>
</comment>
<dbReference type="STRING" id="157652.A0A371ELR2"/>
<dbReference type="GO" id="GO:0009927">
    <property type="term" value="F:histidine phosphotransfer kinase activity"/>
    <property type="evidence" value="ECO:0007669"/>
    <property type="project" value="UniProtKB-UniRule"/>
</dbReference>
<dbReference type="OrthoDB" id="1673781at2759"/>